<reference evidence="2 3" key="1">
    <citation type="submission" date="2019-07" db="EMBL/GenBank/DDBJ databases">
        <authorList>
            <person name="Zhu P."/>
        </authorList>
    </citation>
    <scope>NUCLEOTIDE SEQUENCE [LARGE SCALE GENOMIC DNA]</scope>
    <source>
        <strain evidence="2 3">SSL-25</strain>
    </source>
</reference>
<evidence type="ECO:0000313" key="3">
    <source>
        <dbReference type="Proteomes" id="UP000320580"/>
    </source>
</evidence>
<dbReference type="EMBL" id="CP042266">
    <property type="protein sequence ID" value="QDY79916.1"/>
    <property type="molecule type" value="Genomic_DNA"/>
</dbReference>
<dbReference type="KEGG" id="sqz:FQU76_29050"/>
<accession>A0A5B8JEP6</accession>
<feature type="signal peptide" evidence="1">
    <location>
        <begin position="1"/>
        <end position="32"/>
    </location>
</feature>
<protein>
    <submittedName>
        <fullName evidence="2">Uncharacterized protein</fullName>
    </submittedName>
</protein>
<organism evidence="2 3">
    <name type="scientific">Streptomyces qinzhouensis</name>
    <dbReference type="NCBI Taxonomy" id="2599401"/>
    <lineage>
        <taxon>Bacteria</taxon>
        <taxon>Bacillati</taxon>
        <taxon>Actinomycetota</taxon>
        <taxon>Actinomycetes</taxon>
        <taxon>Kitasatosporales</taxon>
        <taxon>Streptomycetaceae</taxon>
        <taxon>Streptomyces</taxon>
    </lineage>
</organism>
<name>A0A5B8JEP6_9ACTN</name>
<proteinExistence type="predicted"/>
<keyword evidence="1" id="KW-0732">Signal</keyword>
<feature type="chain" id="PRO_5022662946" evidence="1">
    <location>
        <begin position="33"/>
        <end position="166"/>
    </location>
</feature>
<dbReference type="OrthoDB" id="2473949at2"/>
<keyword evidence="3" id="KW-1185">Reference proteome</keyword>
<evidence type="ECO:0000313" key="2">
    <source>
        <dbReference type="EMBL" id="QDY79916.1"/>
    </source>
</evidence>
<dbReference type="Proteomes" id="UP000320580">
    <property type="component" value="Chromosome"/>
</dbReference>
<sequence>MSGALRRRAAVGAISLILAVPLGLAAPSAAGAAEKPAAKTVAQLQQDYRNLNGLRLKNLDGSSGVYVIIDGKRFGVPDMVTYNNLWSNWNVIPVIDLYNIPYGGHLSHDAHLISSPSSDTVWLLSNGQKRGITGRAFAKYEFDGNKIQSVRDIVLGAIPQGPNLDL</sequence>
<dbReference type="AlphaFoldDB" id="A0A5B8JEP6"/>
<dbReference type="RefSeq" id="WP_146483229.1">
    <property type="nucleotide sequence ID" value="NZ_CP042266.1"/>
</dbReference>
<evidence type="ECO:0000256" key="1">
    <source>
        <dbReference type="SAM" id="SignalP"/>
    </source>
</evidence>
<gene>
    <name evidence="2" type="ORF">FQU76_29050</name>
</gene>